<keyword evidence="5 8" id="KW-0808">Transferase</keyword>
<evidence type="ECO:0000313" key="9">
    <source>
        <dbReference type="Proteomes" id="UP000239089"/>
    </source>
</evidence>
<dbReference type="PANTHER" id="PTHR42790">
    <property type="entry name" value="AMINOTRANSFERASE"/>
    <property type="match status" value="1"/>
</dbReference>
<evidence type="ECO:0000256" key="3">
    <source>
        <dbReference type="ARBA" id="ARBA00011738"/>
    </source>
</evidence>
<keyword evidence="6" id="KW-0663">Pyridoxal phosphate</keyword>
<keyword evidence="4 8" id="KW-0032">Aminotransferase</keyword>
<dbReference type="OrthoDB" id="9804020at2"/>
<dbReference type="Proteomes" id="UP000239089">
    <property type="component" value="Unassembled WGS sequence"/>
</dbReference>
<dbReference type="RefSeq" id="WP_104509070.1">
    <property type="nucleotide sequence ID" value="NZ_JACIGC010000044.1"/>
</dbReference>
<accession>A0A2S6N291</accession>
<name>A0A2S6N291_9HYPH</name>
<proteinExistence type="inferred from homology"/>
<dbReference type="Pfam" id="PF00155">
    <property type="entry name" value="Aminotran_1_2"/>
    <property type="match status" value="1"/>
</dbReference>
<dbReference type="InterPro" id="IPR015422">
    <property type="entry name" value="PyrdxlP-dep_Trfase_small"/>
</dbReference>
<comment type="caution">
    <text evidence="8">The sequence shown here is derived from an EMBL/GenBank/DDBJ whole genome shotgun (WGS) entry which is preliminary data.</text>
</comment>
<comment type="cofactor">
    <cofactor evidence="1">
        <name>pyridoxal 5'-phosphate</name>
        <dbReference type="ChEBI" id="CHEBI:597326"/>
    </cofactor>
</comment>
<evidence type="ECO:0000256" key="4">
    <source>
        <dbReference type="ARBA" id="ARBA00022576"/>
    </source>
</evidence>
<sequence length="413" mass="44113">MSTTGFDYSKVFASNVPQPAARWTGFPRYNFVGGHNDPEAIPLDGLAKAAASALLREGKLLATYGLGQGALGYTGLREFIARKSSSHRGIEATPDDVLVTIGSMQGIDLVNRLLVEPGDTVIVESLSFHGALAKLRKIGATIIGAPLDEHGLRIDALETILRDLKGRGVRPKYIYTIPTIQNPTGSVLPLDRRHGLIALAREYGVPIFEDECYADLVWAGSAPPALYALDPAQVIHIGSFSKSLAPSLRLGFAIAPPDVLGRLVALRSDGPGALEQLVVAEYFTHHFDDHVQRLTIGLRAKLDTLVDALAREFGAAVEFNLPDGGIYLWVRLPEGVDVRRLIKPAAEAGVAFNPGPEWAVDPEAAASSLRLCFALPSHEAIREGIAAFARVSAEQTGIPARSANVAARTVAAQ</sequence>
<dbReference type="GO" id="GO:1901605">
    <property type="term" value="P:alpha-amino acid metabolic process"/>
    <property type="evidence" value="ECO:0007669"/>
    <property type="project" value="TreeGrafter"/>
</dbReference>
<dbReference type="EMBL" id="NHSJ01000104">
    <property type="protein sequence ID" value="PPQ28737.1"/>
    <property type="molecule type" value="Genomic_DNA"/>
</dbReference>
<dbReference type="CDD" id="cd00609">
    <property type="entry name" value="AAT_like"/>
    <property type="match status" value="1"/>
</dbReference>
<comment type="subunit">
    <text evidence="3">Homodimer.</text>
</comment>
<dbReference type="FunFam" id="3.40.640.10:FF:000053">
    <property type="entry name" value="Aminotransferase, class I"/>
    <property type="match status" value="1"/>
</dbReference>
<dbReference type="Gene3D" id="3.40.640.10">
    <property type="entry name" value="Type I PLP-dependent aspartate aminotransferase-like (Major domain)"/>
    <property type="match status" value="1"/>
</dbReference>
<dbReference type="GO" id="GO:0008483">
    <property type="term" value="F:transaminase activity"/>
    <property type="evidence" value="ECO:0007669"/>
    <property type="project" value="UniProtKB-KW"/>
</dbReference>
<evidence type="ECO:0000256" key="1">
    <source>
        <dbReference type="ARBA" id="ARBA00001933"/>
    </source>
</evidence>
<dbReference type="InterPro" id="IPR004839">
    <property type="entry name" value="Aminotransferase_I/II_large"/>
</dbReference>
<dbReference type="GO" id="GO:0030170">
    <property type="term" value="F:pyridoxal phosphate binding"/>
    <property type="evidence" value="ECO:0007669"/>
    <property type="project" value="InterPro"/>
</dbReference>
<dbReference type="PANTHER" id="PTHR42790:SF19">
    <property type="entry name" value="KYNURENINE_ALPHA-AMINOADIPATE AMINOTRANSFERASE, MITOCHONDRIAL"/>
    <property type="match status" value="1"/>
</dbReference>
<gene>
    <name evidence="8" type="ORF">CCR94_17125</name>
</gene>
<evidence type="ECO:0000313" key="8">
    <source>
        <dbReference type="EMBL" id="PPQ28737.1"/>
    </source>
</evidence>
<evidence type="ECO:0000259" key="7">
    <source>
        <dbReference type="Pfam" id="PF00155"/>
    </source>
</evidence>
<comment type="similarity">
    <text evidence="2">Belongs to the class-I pyridoxal-phosphate-dependent aminotransferase family.</text>
</comment>
<dbReference type="Gene3D" id="3.90.1150.10">
    <property type="entry name" value="Aspartate Aminotransferase, domain 1"/>
    <property type="match status" value="1"/>
</dbReference>
<organism evidence="8 9">
    <name type="scientific">Rhodoblastus sphagnicola</name>
    <dbReference type="NCBI Taxonomy" id="333368"/>
    <lineage>
        <taxon>Bacteria</taxon>
        <taxon>Pseudomonadati</taxon>
        <taxon>Pseudomonadota</taxon>
        <taxon>Alphaproteobacteria</taxon>
        <taxon>Hyphomicrobiales</taxon>
        <taxon>Rhodoblastaceae</taxon>
        <taxon>Rhodoblastus</taxon>
    </lineage>
</organism>
<keyword evidence="9" id="KW-1185">Reference proteome</keyword>
<protein>
    <submittedName>
        <fullName evidence="8">Aminotransferase</fullName>
    </submittedName>
</protein>
<reference evidence="8 9" key="1">
    <citation type="journal article" date="2018" name="Arch. Microbiol.">
        <title>New insights into the metabolic potential of the phototrophic purple bacterium Rhodopila globiformis DSM 161(T) from its draft genome sequence and evidence for a vanadium-dependent nitrogenase.</title>
        <authorList>
            <person name="Imhoff J.F."/>
            <person name="Rahn T."/>
            <person name="Kunzel S."/>
            <person name="Neulinger S.C."/>
        </authorList>
    </citation>
    <scope>NUCLEOTIDE SEQUENCE [LARGE SCALE GENOMIC DNA]</scope>
    <source>
        <strain evidence="8 9">DSM 16996</strain>
    </source>
</reference>
<evidence type="ECO:0000256" key="5">
    <source>
        <dbReference type="ARBA" id="ARBA00022679"/>
    </source>
</evidence>
<dbReference type="InterPro" id="IPR015424">
    <property type="entry name" value="PyrdxlP-dep_Trfase"/>
</dbReference>
<dbReference type="AlphaFoldDB" id="A0A2S6N291"/>
<dbReference type="SUPFAM" id="SSF53383">
    <property type="entry name" value="PLP-dependent transferases"/>
    <property type="match status" value="1"/>
</dbReference>
<evidence type="ECO:0000256" key="2">
    <source>
        <dbReference type="ARBA" id="ARBA00007441"/>
    </source>
</evidence>
<dbReference type="InterPro" id="IPR015421">
    <property type="entry name" value="PyrdxlP-dep_Trfase_major"/>
</dbReference>
<dbReference type="InterPro" id="IPR050859">
    <property type="entry name" value="Class-I_PLP-dep_aminotransf"/>
</dbReference>
<evidence type="ECO:0000256" key="6">
    <source>
        <dbReference type="ARBA" id="ARBA00022898"/>
    </source>
</evidence>
<feature type="domain" description="Aminotransferase class I/classII large" evidence="7">
    <location>
        <begin position="71"/>
        <end position="387"/>
    </location>
</feature>